<evidence type="ECO:0000256" key="8">
    <source>
        <dbReference type="ARBA" id="ARBA00022897"/>
    </source>
</evidence>
<evidence type="ECO:0000256" key="13">
    <source>
        <dbReference type="ARBA" id="ARBA00032443"/>
    </source>
</evidence>
<dbReference type="Proteomes" id="UP000812440">
    <property type="component" value="Chromosome 1"/>
</dbReference>
<evidence type="ECO:0000256" key="1">
    <source>
        <dbReference type="ARBA" id="ARBA00002354"/>
    </source>
</evidence>
<comment type="subcellular location">
    <subcellularLocation>
        <location evidence="2">Secreted</location>
    </subcellularLocation>
</comment>
<evidence type="ECO:0000256" key="9">
    <source>
        <dbReference type="ARBA" id="ARBA00023157"/>
    </source>
</evidence>
<comment type="caution">
    <text evidence="17">The sequence shown here is derived from an EMBL/GenBank/DDBJ whole genome shotgun (WGS) entry which is preliminary data.</text>
</comment>
<comment type="subunit">
    <text evidence="14">Associates with membrane-bound immunoglobulin on the surface of B-lymphocytes and with IgG Fc receptor on the membranes of T-lymphocytes. Interacts with LRP2; the interaction is required for renal uptake of GC in complex with 25-hydroxyvitamin D3.</text>
</comment>
<dbReference type="GO" id="GO:0003779">
    <property type="term" value="F:actin binding"/>
    <property type="evidence" value="ECO:0007669"/>
    <property type="project" value="UniProtKB-KW"/>
</dbReference>
<dbReference type="Gene3D" id="1.10.246.10">
    <property type="match status" value="5"/>
</dbReference>
<dbReference type="Pfam" id="PF09164">
    <property type="entry name" value="VitD-bind_III"/>
    <property type="match status" value="1"/>
</dbReference>
<evidence type="ECO:0000256" key="14">
    <source>
        <dbReference type="ARBA" id="ARBA00046813"/>
    </source>
</evidence>
<evidence type="ECO:0000256" key="7">
    <source>
        <dbReference type="ARBA" id="ARBA00022737"/>
    </source>
</evidence>
<evidence type="ECO:0000256" key="15">
    <source>
        <dbReference type="SAM" id="SignalP"/>
    </source>
</evidence>
<dbReference type="SMART" id="SM00103">
    <property type="entry name" value="ALBUMIN"/>
    <property type="match status" value="2"/>
</dbReference>
<keyword evidence="6 15" id="KW-0732">Signal</keyword>
<dbReference type="PRINTS" id="PR00802">
    <property type="entry name" value="SERUMALBUMIN"/>
</dbReference>
<reference evidence="17" key="1">
    <citation type="thesis" date="2020" institute="ProQuest LLC" country="789 East Eisenhower Parkway, Ann Arbor, MI, USA">
        <title>Comparative Genomics and Chromosome Evolution.</title>
        <authorList>
            <person name="Mudd A.B."/>
        </authorList>
    </citation>
    <scope>NUCLEOTIDE SEQUENCE</scope>
    <source>
        <strain evidence="17">Female2</strain>
        <tissue evidence="17">Blood</tissue>
    </source>
</reference>
<dbReference type="OrthoDB" id="9874779at2759"/>
<keyword evidence="8" id="KW-0848">Vitamin D</keyword>
<sequence length="482" mass="54556">MKRVVVLLLTISVVYADQRGQPYQKEKICQEYKMLGKDKFSSLAVIMNSRKYSNATFEEIGHLVKAIVSLGETCCAKDAAADCYEKKADALAAQSCDPTSPFPKHPGVERCCIQKGLERKLCLADLKQPPKEFPTYVEPSNEKLCESFNKNPLLFSTRFLHDYSSNFAQAPLLVVINSTENYLKMITECCAKSKHASCFLKQRLQIKPIHLLTVMSSRLCGRYNSYGEEKLKFSALIMLSQKIPSAEFKDVKPIIEQSTKALAKCCNSLTDDCIENELSTHVQQVCKKFSTKDARVSECCKRSSSEILYCLHSLPAAESITLPKLQWPKTNQLCKKGKNEEMIKYTFELARRNTKLPEVFIDKLYGSLTEHLKTCCSSEASDACVENKKPQLNEEINKYISQGKELCAEYNKLSFLEFKEWLIKALNKKFPKLSSSKRDEMVEQQSNLASTCCIINAPPVYCKEMIDKFVGSMCAQESCLLQ</sequence>
<evidence type="ECO:0000256" key="4">
    <source>
        <dbReference type="ARBA" id="ARBA00022448"/>
    </source>
</evidence>
<evidence type="ECO:0000313" key="17">
    <source>
        <dbReference type="EMBL" id="KAG8454212.1"/>
    </source>
</evidence>
<evidence type="ECO:0000256" key="12">
    <source>
        <dbReference type="ARBA" id="ARBA00029834"/>
    </source>
</evidence>
<keyword evidence="11" id="KW-0009">Actin-binding</keyword>
<accession>A0A8T2KCU9</accession>
<evidence type="ECO:0000256" key="6">
    <source>
        <dbReference type="ARBA" id="ARBA00022729"/>
    </source>
</evidence>
<keyword evidence="9" id="KW-1015">Disulfide bond</keyword>
<evidence type="ECO:0000256" key="5">
    <source>
        <dbReference type="ARBA" id="ARBA00022525"/>
    </source>
</evidence>
<dbReference type="InterPro" id="IPR000213">
    <property type="entry name" value="VitD-bd"/>
</dbReference>
<comment type="function">
    <text evidence="1">Involved in vitamin D transport and storage, scavenging of extracellular G-actin, enhancement of the chemotactic activity of C5 alpha for neutrophils in inflammation and macrophage activation.</text>
</comment>
<dbReference type="AlphaFoldDB" id="A0A8T2KCU9"/>
<keyword evidence="10" id="KW-0325">Glycoprotein</keyword>
<evidence type="ECO:0000256" key="3">
    <source>
        <dbReference type="ARBA" id="ARBA00020134"/>
    </source>
</evidence>
<dbReference type="InterPro" id="IPR000264">
    <property type="entry name" value="ALB/AFP/VDB"/>
</dbReference>
<dbReference type="InterPro" id="IPR014760">
    <property type="entry name" value="Serum_albumin_N"/>
</dbReference>
<feature type="domain" description="Albumin" evidence="16">
    <location>
        <begin position="16"/>
        <end position="208"/>
    </location>
</feature>
<dbReference type="InterPro" id="IPR020858">
    <property type="entry name" value="Serum_albumin-like"/>
</dbReference>
<dbReference type="PANTHER" id="PTHR11385:SF11">
    <property type="entry name" value="VITAMIN D-BINDING PROTEIN"/>
    <property type="match status" value="1"/>
</dbReference>
<dbReference type="EMBL" id="JAACNH010000001">
    <property type="protein sequence ID" value="KAG8454212.1"/>
    <property type="molecule type" value="Genomic_DNA"/>
</dbReference>
<feature type="signal peptide" evidence="15">
    <location>
        <begin position="1"/>
        <end position="16"/>
    </location>
</feature>
<feature type="chain" id="PRO_5035767706" description="Vitamin D-binding protein" evidence="15">
    <location>
        <begin position="17"/>
        <end position="482"/>
    </location>
</feature>
<evidence type="ECO:0000313" key="18">
    <source>
        <dbReference type="Proteomes" id="UP000812440"/>
    </source>
</evidence>
<dbReference type="GO" id="GO:0005499">
    <property type="term" value="F:vitamin D binding"/>
    <property type="evidence" value="ECO:0007669"/>
    <property type="project" value="UniProtKB-KW"/>
</dbReference>
<protein>
    <recommendedName>
        <fullName evidence="3">Vitamin D-binding protein</fullName>
    </recommendedName>
    <alternativeName>
        <fullName evidence="12">Gc-globulin</fullName>
    </alternativeName>
    <alternativeName>
        <fullName evidence="13">Group-specific component</fullName>
    </alternativeName>
</protein>
<evidence type="ECO:0000256" key="11">
    <source>
        <dbReference type="ARBA" id="ARBA00023203"/>
    </source>
</evidence>
<proteinExistence type="predicted"/>
<keyword evidence="4" id="KW-0813">Transport</keyword>
<dbReference type="PROSITE" id="PS51438">
    <property type="entry name" value="ALBUMIN_2"/>
    <property type="match status" value="2"/>
</dbReference>
<dbReference type="GO" id="GO:0090482">
    <property type="term" value="F:vitamin transmembrane transporter activity"/>
    <property type="evidence" value="ECO:0007669"/>
    <property type="project" value="InterPro"/>
</dbReference>
<dbReference type="PROSITE" id="PS00212">
    <property type="entry name" value="ALBUMIN_1"/>
    <property type="match status" value="1"/>
</dbReference>
<dbReference type="SUPFAM" id="SSF48552">
    <property type="entry name" value="Serum albumin-like"/>
    <property type="match status" value="3"/>
</dbReference>
<dbReference type="GO" id="GO:0072562">
    <property type="term" value="C:blood microparticle"/>
    <property type="evidence" value="ECO:0007669"/>
    <property type="project" value="TreeGrafter"/>
</dbReference>
<dbReference type="CDD" id="cd00015">
    <property type="entry name" value="ALBUMIN"/>
    <property type="match status" value="1"/>
</dbReference>
<dbReference type="GO" id="GO:0005737">
    <property type="term" value="C:cytoplasm"/>
    <property type="evidence" value="ECO:0007669"/>
    <property type="project" value="TreeGrafter"/>
</dbReference>
<evidence type="ECO:0000259" key="16">
    <source>
        <dbReference type="PROSITE" id="PS51438"/>
    </source>
</evidence>
<dbReference type="Pfam" id="PF00273">
    <property type="entry name" value="Serum_albumin"/>
    <property type="match status" value="2"/>
</dbReference>
<dbReference type="InterPro" id="IPR015247">
    <property type="entry name" value="VitD-bind_III"/>
</dbReference>
<gene>
    <name evidence="17" type="ORF">GDO86_000740</name>
</gene>
<dbReference type="PRINTS" id="PR00804">
    <property type="entry name" value="VITAMNDBNDNG"/>
</dbReference>
<keyword evidence="7" id="KW-0677">Repeat</keyword>
<name>A0A8T2KCU9_9PIPI</name>
<keyword evidence="18" id="KW-1185">Reference proteome</keyword>
<keyword evidence="5" id="KW-0964">Secreted</keyword>
<feature type="domain" description="Albumin" evidence="16">
    <location>
        <begin position="209"/>
        <end position="394"/>
    </location>
</feature>
<evidence type="ECO:0000256" key="2">
    <source>
        <dbReference type="ARBA" id="ARBA00004613"/>
    </source>
</evidence>
<evidence type="ECO:0000256" key="10">
    <source>
        <dbReference type="ARBA" id="ARBA00023180"/>
    </source>
</evidence>
<organism evidence="17 18">
    <name type="scientific">Hymenochirus boettgeri</name>
    <name type="common">Congo dwarf clawed frog</name>
    <dbReference type="NCBI Taxonomy" id="247094"/>
    <lineage>
        <taxon>Eukaryota</taxon>
        <taxon>Metazoa</taxon>
        <taxon>Chordata</taxon>
        <taxon>Craniata</taxon>
        <taxon>Vertebrata</taxon>
        <taxon>Euteleostomi</taxon>
        <taxon>Amphibia</taxon>
        <taxon>Batrachia</taxon>
        <taxon>Anura</taxon>
        <taxon>Pipoidea</taxon>
        <taxon>Pipidae</taxon>
        <taxon>Pipinae</taxon>
        <taxon>Hymenochirus</taxon>
    </lineage>
</organism>
<dbReference type="InterPro" id="IPR020857">
    <property type="entry name" value="Serum_albumin_CS"/>
</dbReference>
<dbReference type="PANTHER" id="PTHR11385">
    <property type="entry name" value="SERUM ALBUMIN-RELATED"/>
    <property type="match status" value="1"/>
</dbReference>